<dbReference type="Pfam" id="PF00001">
    <property type="entry name" value="7tm_1"/>
    <property type="match status" value="1"/>
</dbReference>
<dbReference type="PRINTS" id="PR00237">
    <property type="entry name" value="GPCRRHODOPSN"/>
</dbReference>
<reference evidence="12" key="1">
    <citation type="submission" date="2025-08" db="UniProtKB">
        <authorList>
            <consortium name="RefSeq"/>
        </authorList>
    </citation>
    <scope>IDENTIFICATION</scope>
    <source>
        <tissue evidence="12">Muscle</tissue>
    </source>
</reference>
<evidence type="ECO:0000256" key="4">
    <source>
        <dbReference type="ARBA" id="ARBA00022989"/>
    </source>
</evidence>
<evidence type="ECO:0000256" key="2">
    <source>
        <dbReference type="ARBA" id="ARBA00010663"/>
    </source>
</evidence>
<proteinExistence type="inferred from homology"/>
<evidence type="ECO:0000256" key="1">
    <source>
        <dbReference type="ARBA" id="ARBA00004141"/>
    </source>
</evidence>
<dbReference type="PROSITE" id="PS50262">
    <property type="entry name" value="G_PROTEIN_RECEP_F1_2"/>
    <property type="match status" value="1"/>
</dbReference>
<evidence type="ECO:0000256" key="3">
    <source>
        <dbReference type="ARBA" id="ARBA00022692"/>
    </source>
</evidence>
<dbReference type="GeneID" id="106466508"/>
<dbReference type="InterPro" id="IPR017452">
    <property type="entry name" value="GPCR_Rhodpsn_7TM"/>
</dbReference>
<keyword evidence="11" id="KW-1185">Reference proteome</keyword>
<feature type="non-terminal residue" evidence="12">
    <location>
        <position position="1"/>
    </location>
</feature>
<evidence type="ECO:0000256" key="7">
    <source>
        <dbReference type="ARBA" id="ARBA00023170"/>
    </source>
</evidence>
<evidence type="ECO:0000256" key="6">
    <source>
        <dbReference type="ARBA" id="ARBA00023136"/>
    </source>
</evidence>
<keyword evidence="5" id="KW-0297">G-protein coupled receptor</keyword>
<evidence type="ECO:0000313" key="12">
    <source>
        <dbReference type="RefSeq" id="XP_022250238.1"/>
    </source>
</evidence>
<evidence type="ECO:0000256" key="8">
    <source>
        <dbReference type="ARBA" id="ARBA00023224"/>
    </source>
</evidence>
<protein>
    <submittedName>
        <fullName evidence="12">Cholecystokinin receptor type A-like</fullName>
    </submittedName>
</protein>
<keyword evidence="8" id="KW-0807">Transducer</keyword>
<keyword evidence="4 9" id="KW-1133">Transmembrane helix</keyword>
<evidence type="ECO:0000313" key="11">
    <source>
        <dbReference type="Proteomes" id="UP000694941"/>
    </source>
</evidence>
<evidence type="ECO:0000256" key="9">
    <source>
        <dbReference type="SAM" id="Phobius"/>
    </source>
</evidence>
<keyword evidence="6 9" id="KW-0472">Membrane</keyword>
<dbReference type="Proteomes" id="UP000694941">
    <property type="component" value="Unplaced"/>
</dbReference>
<feature type="transmembrane region" description="Helical" evidence="9">
    <location>
        <begin position="135"/>
        <end position="155"/>
    </location>
</feature>
<feature type="transmembrane region" description="Helical" evidence="9">
    <location>
        <begin position="6"/>
        <end position="30"/>
    </location>
</feature>
<dbReference type="SUPFAM" id="SSF81321">
    <property type="entry name" value="Family A G protein-coupled receptor-like"/>
    <property type="match status" value="1"/>
</dbReference>
<keyword evidence="7" id="KW-0675">Receptor</keyword>
<dbReference type="RefSeq" id="XP_022250238.1">
    <property type="nucleotide sequence ID" value="XM_022394530.1"/>
</dbReference>
<comment type="subcellular location">
    <subcellularLocation>
        <location evidence="1">Membrane</location>
        <topology evidence="1">Multi-pass membrane protein</topology>
    </subcellularLocation>
</comment>
<gene>
    <name evidence="12" type="primary">LOC106466508</name>
</gene>
<sequence length="235" mass="27241">RGSVVAIYRLVALFGLPSVLMIICYTRVIIELWISTKTMDELTNHSGDQQLRHVESRVSISQHTHSPSCHPHRLILRSHTTSDSHEVKQARRQVIKMLIIVVFLFLVCWGPRLVLEICIIYGVEHFNHWIYTARIIFFLLPFVHSCLNPIVYCFMSTKFRRRMIRSLELWCRGSCTCFLKKRGKRHQMRMKSSVSRNGTIRTVSTYTFTSFTTSAACSPSGETAQLRTTNNAVRY</sequence>
<feature type="transmembrane region" description="Helical" evidence="9">
    <location>
        <begin position="98"/>
        <end position="123"/>
    </location>
</feature>
<keyword evidence="3 9" id="KW-0812">Transmembrane</keyword>
<comment type="similarity">
    <text evidence="2">Belongs to the G-protein coupled receptor 1 family.</text>
</comment>
<accession>A0ABM1T2Y2</accession>
<dbReference type="PANTHER" id="PTHR45695:SF9">
    <property type="entry name" value="LEUCOKININ RECEPTOR"/>
    <property type="match status" value="1"/>
</dbReference>
<evidence type="ECO:0000259" key="10">
    <source>
        <dbReference type="PROSITE" id="PS50262"/>
    </source>
</evidence>
<dbReference type="InterPro" id="IPR000276">
    <property type="entry name" value="GPCR_Rhodpsn"/>
</dbReference>
<feature type="domain" description="G-protein coupled receptors family 1 profile" evidence="10">
    <location>
        <begin position="1"/>
        <end position="152"/>
    </location>
</feature>
<evidence type="ECO:0000256" key="5">
    <source>
        <dbReference type="ARBA" id="ARBA00023040"/>
    </source>
</evidence>
<dbReference type="PANTHER" id="PTHR45695">
    <property type="entry name" value="LEUCOKININ RECEPTOR-RELATED"/>
    <property type="match status" value="1"/>
</dbReference>
<dbReference type="Gene3D" id="1.20.1070.10">
    <property type="entry name" value="Rhodopsin 7-helix transmembrane proteins"/>
    <property type="match status" value="1"/>
</dbReference>
<organism evidence="11 12">
    <name type="scientific">Limulus polyphemus</name>
    <name type="common">Atlantic horseshoe crab</name>
    <dbReference type="NCBI Taxonomy" id="6850"/>
    <lineage>
        <taxon>Eukaryota</taxon>
        <taxon>Metazoa</taxon>
        <taxon>Ecdysozoa</taxon>
        <taxon>Arthropoda</taxon>
        <taxon>Chelicerata</taxon>
        <taxon>Merostomata</taxon>
        <taxon>Xiphosura</taxon>
        <taxon>Limulidae</taxon>
        <taxon>Limulus</taxon>
    </lineage>
</organism>
<name>A0ABM1T2Y2_LIMPO</name>